<dbReference type="InterPro" id="IPR012341">
    <property type="entry name" value="6hp_glycosidase-like_sf"/>
</dbReference>
<evidence type="ECO:0000256" key="2">
    <source>
        <dbReference type="ARBA" id="ARBA00023235"/>
    </source>
</evidence>
<dbReference type="AlphaFoldDB" id="M0MNY8"/>
<dbReference type="InParanoid" id="M0MNY8"/>
<comment type="caution">
    <text evidence="3">The sequence shown here is derived from an EMBL/GenBank/DDBJ whole genome shotgun (WGS) entry which is preliminary data.</text>
</comment>
<dbReference type="InterPro" id="IPR008928">
    <property type="entry name" value="6-hairpin_glycosidase_sf"/>
</dbReference>
<proteinExistence type="inferred from homology"/>
<protein>
    <submittedName>
        <fullName evidence="3">N-acylglucosamine 2-epimerase</fullName>
    </submittedName>
</protein>
<dbReference type="RefSeq" id="WP_006076149.1">
    <property type="nucleotide sequence ID" value="NZ_AOMD01000005.1"/>
</dbReference>
<dbReference type="InterPro" id="IPR010819">
    <property type="entry name" value="AGE/CE"/>
</dbReference>
<gene>
    <name evidence="3" type="ORF">C449_01736</name>
</gene>
<dbReference type="GO" id="GO:0016853">
    <property type="term" value="F:isomerase activity"/>
    <property type="evidence" value="ECO:0007669"/>
    <property type="project" value="UniProtKB-KW"/>
</dbReference>
<keyword evidence="4" id="KW-1185">Reference proteome</keyword>
<dbReference type="GO" id="GO:0005975">
    <property type="term" value="P:carbohydrate metabolic process"/>
    <property type="evidence" value="ECO:0007669"/>
    <property type="project" value="InterPro"/>
</dbReference>
<organism evidence="3 4">
    <name type="scientific">Halococcus saccharolyticus DSM 5350</name>
    <dbReference type="NCBI Taxonomy" id="1227455"/>
    <lineage>
        <taxon>Archaea</taxon>
        <taxon>Methanobacteriati</taxon>
        <taxon>Methanobacteriota</taxon>
        <taxon>Stenosarchaea group</taxon>
        <taxon>Halobacteria</taxon>
        <taxon>Halobacteriales</taxon>
        <taxon>Halococcaceae</taxon>
        <taxon>Halococcus</taxon>
    </lineage>
</organism>
<reference evidence="3 4" key="1">
    <citation type="journal article" date="2014" name="PLoS Genet.">
        <title>Phylogenetically driven sequencing of extremely halophilic archaea reveals strategies for static and dynamic osmo-response.</title>
        <authorList>
            <person name="Becker E.A."/>
            <person name="Seitzer P.M."/>
            <person name="Tritt A."/>
            <person name="Larsen D."/>
            <person name="Krusor M."/>
            <person name="Yao A.I."/>
            <person name="Wu D."/>
            <person name="Madern D."/>
            <person name="Eisen J.A."/>
            <person name="Darling A.E."/>
            <person name="Facciotti M.T."/>
        </authorList>
    </citation>
    <scope>NUCLEOTIDE SEQUENCE [LARGE SCALE GENOMIC DNA]</scope>
    <source>
        <strain evidence="3 4">DSM 5350</strain>
    </source>
</reference>
<dbReference type="SUPFAM" id="SSF48208">
    <property type="entry name" value="Six-hairpin glycosidases"/>
    <property type="match status" value="1"/>
</dbReference>
<evidence type="ECO:0000313" key="4">
    <source>
        <dbReference type="Proteomes" id="UP000011669"/>
    </source>
</evidence>
<dbReference type="OrthoDB" id="280630at2157"/>
<dbReference type="Pfam" id="PF07221">
    <property type="entry name" value="GlcNAc_2-epim"/>
    <property type="match status" value="1"/>
</dbReference>
<keyword evidence="2" id="KW-0413">Isomerase</keyword>
<sequence length="397" mass="45418">MTATHRDPERIRSKLCRVLQFYWPDIVDRRFGGYIAQLDERDGHVYDGRSKHLVATCRAIHNFSIGVAIDGPTYCRAAAEHGLHFLRHVQWDADNEGYDWLLSGRETTDDTRHCYGHAFAVLATARATEIGLPDADAELERALGVLNGRFFEPEYGLYADVATGDWSEYRPYRGQNANMHACEAMLAAYEATGDEAHLDRAATVARSLVRDRTDEAGRVWEHYTPEWEPDLGYNRNEPDHLFRPWGYQPGHHAEWAKLLCHLADHRDDDWLVSRAMELFDTAIEIGWDDDHDGFHYTVDRSGEPVVADKYGWALAEGIGAAARLAVHDETYLEWYDHLQRCATDHVVNPRFGNWYERLDSDWSRDGPNHGTAVEPGYHPVANHYAAMNVFEQHGDLR</sequence>
<dbReference type="Gene3D" id="1.50.10.10">
    <property type="match status" value="1"/>
</dbReference>
<dbReference type="PATRIC" id="fig|1227455.4.peg.361"/>
<evidence type="ECO:0000313" key="3">
    <source>
        <dbReference type="EMBL" id="EMA47427.1"/>
    </source>
</evidence>
<dbReference type="STRING" id="1227455.C449_01736"/>
<accession>M0MNY8</accession>
<dbReference type="Proteomes" id="UP000011669">
    <property type="component" value="Unassembled WGS sequence"/>
</dbReference>
<name>M0MNY8_9EURY</name>
<evidence type="ECO:0000256" key="1">
    <source>
        <dbReference type="ARBA" id="ARBA00008558"/>
    </source>
</evidence>
<comment type="similarity">
    <text evidence="1">Belongs to the N-acylglucosamine 2-epimerase family.</text>
</comment>
<dbReference type="EMBL" id="AOMD01000005">
    <property type="protein sequence ID" value="EMA47427.1"/>
    <property type="molecule type" value="Genomic_DNA"/>
</dbReference>
<dbReference type="PANTHER" id="PTHR15108">
    <property type="entry name" value="N-ACYLGLUCOSAMINE-2-EPIMERASE"/>
    <property type="match status" value="1"/>
</dbReference>